<dbReference type="EC" id="2.7.7.7" evidence="2"/>
<evidence type="ECO:0000256" key="2">
    <source>
        <dbReference type="ARBA" id="ARBA00012417"/>
    </source>
</evidence>
<sequence length="129" mass="14978">MEKLQDFFAQFIKPKYNKYVLYAHNMSTFDGVFIIEALLEATIAAENPNCRIKPIIKENKIISVGIDYGWDEEIGRFRYHLDIHDSLLLLLSSLEKLSNTFLSDNPEIHKLDNKTLISGILYEDLRSKI</sequence>
<evidence type="ECO:0000256" key="9">
    <source>
        <dbReference type="ARBA" id="ARBA00049244"/>
    </source>
</evidence>
<dbReference type="AlphaFoldDB" id="A0A5Q0N2X2"/>
<evidence type="ECO:0000313" key="11">
    <source>
        <dbReference type="EMBL" id="QFZ98670.1"/>
    </source>
</evidence>
<evidence type="ECO:0000256" key="3">
    <source>
        <dbReference type="ARBA" id="ARBA00014385"/>
    </source>
</evidence>
<protein>
    <recommendedName>
        <fullName evidence="3">Probable DNA polymerase</fullName>
        <ecNumber evidence="2">2.7.7.7</ecNumber>
    </recommendedName>
</protein>
<dbReference type="InterPro" id="IPR012337">
    <property type="entry name" value="RNaseH-like_sf"/>
</dbReference>
<comment type="similarity">
    <text evidence="1">Belongs to the DNA polymerase type-B family.</text>
</comment>
<dbReference type="RefSeq" id="YP_009710721.1">
    <property type="nucleotide sequence ID" value="NC_045200.1"/>
</dbReference>
<evidence type="ECO:0000256" key="7">
    <source>
        <dbReference type="ARBA" id="ARBA00022932"/>
    </source>
</evidence>
<dbReference type="SUPFAM" id="SSF53098">
    <property type="entry name" value="Ribonuclease H-like"/>
    <property type="match status" value="1"/>
</dbReference>
<keyword evidence="7" id="KW-0239">DNA-directed DNA polymerase</keyword>
<accession>A0A5Q0N2X2</accession>
<comment type="catalytic activity">
    <reaction evidence="9">
        <text>DNA(n) + a 2'-deoxyribonucleoside 5'-triphosphate = DNA(n+1) + diphosphate</text>
        <dbReference type="Rhea" id="RHEA:22508"/>
        <dbReference type="Rhea" id="RHEA-COMP:17339"/>
        <dbReference type="Rhea" id="RHEA-COMP:17340"/>
        <dbReference type="ChEBI" id="CHEBI:33019"/>
        <dbReference type="ChEBI" id="CHEBI:61560"/>
        <dbReference type="ChEBI" id="CHEBI:173112"/>
        <dbReference type="EC" id="2.7.7.7"/>
    </reaction>
</comment>
<dbReference type="Gene3D" id="3.30.420.10">
    <property type="entry name" value="Ribonuclease H-like superfamily/Ribonuclease H"/>
    <property type="match status" value="1"/>
</dbReference>
<dbReference type="GO" id="GO:0000166">
    <property type="term" value="F:nucleotide binding"/>
    <property type="evidence" value="ECO:0007669"/>
    <property type="project" value="InterPro"/>
</dbReference>
<dbReference type="GO" id="GO:0006260">
    <property type="term" value="P:DNA replication"/>
    <property type="evidence" value="ECO:0007669"/>
    <property type="project" value="UniProtKB-KW"/>
</dbReference>
<evidence type="ECO:0000256" key="5">
    <source>
        <dbReference type="ARBA" id="ARBA00022695"/>
    </source>
</evidence>
<keyword evidence="11" id="KW-0496">Mitochondrion</keyword>
<dbReference type="GO" id="GO:0003677">
    <property type="term" value="F:DNA binding"/>
    <property type="evidence" value="ECO:0007669"/>
    <property type="project" value="UniProtKB-KW"/>
</dbReference>
<dbReference type="InterPro" id="IPR036397">
    <property type="entry name" value="RNaseH_sf"/>
</dbReference>
<keyword evidence="4" id="KW-0808">Transferase</keyword>
<name>A0A5Q0N2X2_AMAPH</name>
<evidence type="ECO:0000256" key="4">
    <source>
        <dbReference type="ARBA" id="ARBA00022679"/>
    </source>
</evidence>
<evidence type="ECO:0000256" key="8">
    <source>
        <dbReference type="ARBA" id="ARBA00023125"/>
    </source>
</evidence>
<keyword evidence="5" id="KW-0548">Nucleotidyltransferase</keyword>
<dbReference type="InterPro" id="IPR004868">
    <property type="entry name" value="DNA-dir_DNA_pol_B_mt/vir"/>
</dbReference>
<evidence type="ECO:0000256" key="6">
    <source>
        <dbReference type="ARBA" id="ARBA00022705"/>
    </source>
</evidence>
<dbReference type="GeneID" id="42437900"/>
<gene>
    <name evidence="11" type="primary">orf129</name>
</gene>
<dbReference type="GO" id="GO:0003887">
    <property type="term" value="F:DNA-directed DNA polymerase activity"/>
    <property type="evidence" value="ECO:0007669"/>
    <property type="project" value="UniProtKB-KW"/>
</dbReference>
<reference evidence="11" key="1">
    <citation type="journal article" name="Front. Microbiol.">
        <title>Comparative Mitogenome Analysis Reveals Mitochondrial Genome Differentiation in Ectomycorrhizal and Asymbiotic Amanita Species.</title>
        <authorList>
            <person name="Li Q."/>
            <person name="He X."/>
            <person name="Ren Y."/>
            <person name="Xiong C."/>
            <person name="Jin X."/>
            <person name="Peng L."/>
            <person name="Huang W."/>
        </authorList>
    </citation>
    <scope>NUCLEOTIDE SEQUENCE</scope>
</reference>
<feature type="domain" description="DNA-directed DNA polymerase family B mitochondria/virus" evidence="10">
    <location>
        <begin position="15"/>
        <end position="104"/>
    </location>
</feature>
<keyword evidence="8" id="KW-0238">DNA-binding</keyword>
<evidence type="ECO:0000259" key="10">
    <source>
        <dbReference type="Pfam" id="PF03175"/>
    </source>
</evidence>
<dbReference type="Pfam" id="PF03175">
    <property type="entry name" value="DNA_pol_B_2"/>
    <property type="match status" value="1"/>
</dbReference>
<keyword evidence="6" id="KW-0235">DNA replication</keyword>
<dbReference type="EMBL" id="MK993560">
    <property type="protein sequence ID" value="QFZ98670.1"/>
    <property type="molecule type" value="Genomic_DNA"/>
</dbReference>
<evidence type="ECO:0000256" key="1">
    <source>
        <dbReference type="ARBA" id="ARBA00005755"/>
    </source>
</evidence>
<geneLocation type="mitochondrion" evidence="11"/>
<proteinExistence type="inferred from homology"/>
<organism evidence="11">
    <name type="scientific">Amanita phalloides</name>
    <name type="common">Death cap</name>
    <dbReference type="NCBI Taxonomy" id="67723"/>
    <lineage>
        <taxon>Eukaryota</taxon>
        <taxon>Fungi</taxon>
        <taxon>Dikarya</taxon>
        <taxon>Basidiomycota</taxon>
        <taxon>Agaricomycotina</taxon>
        <taxon>Agaricomycetes</taxon>
        <taxon>Agaricomycetidae</taxon>
        <taxon>Agaricales</taxon>
        <taxon>Pluteineae</taxon>
        <taxon>Amanitaceae</taxon>
        <taxon>Amanita</taxon>
    </lineage>
</organism>